<organism evidence="1 2">
    <name type="scientific">Weissella minor</name>
    <dbReference type="NCBI Taxonomy" id="1620"/>
    <lineage>
        <taxon>Bacteria</taxon>
        <taxon>Bacillati</taxon>
        <taxon>Bacillota</taxon>
        <taxon>Bacilli</taxon>
        <taxon>Lactobacillales</taxon>
        <taxon>Lactobacillaceae</taxon>
        <taxon>Weissella</taxon>
    </lineage>
</organism>
<reference evidence="1 2" key="1">
    <citation type="journal article" date="2015" name="Genome Announc.">
        <title>Expanding the biotechnology potential of lactobacilli through comparative genomics of 213 strains and associated genera.</title>
        <authorList>
            <person name="Sun Z."/>
            <person name="Harris H.M."/>
            <person name="McCann A."/>
            <person name="Guo C."/>
            <person name="Argimon S."/>
            <person name="Zhang W."/>
            <person name="Yang X."/>
            <person name="Jeffery I.B."/>
            <person name="Cooney J.C."/>
            <person name="Kagawa T.F."/>
            <person name="Liu W."/>
            <person name="Song Y."/>
            <person name="Salvetti E."/>
            <person name="Wrobel A."/>
            <person name="Rasinkangas P."/>
            <person name="Parkhill J."/>
            <person name="Rea M.C."/>
            <person name="O'Sullivan O."/>
            <person name="Ritari J."/>
            <person name="Douillard F.P."/>
            <person name="Paul Ross R."/>
            <person name="Yang R."/>
            <person name="Briner A.E."/>
            <person name="Felis G.E."/>
            <person name="de Vos W.M."/>
            <person name="Barrangou R."/>
            <person name="Klaenhammer T.R."/>
            <person name="Caufield P.W."/>
            <person name="Cui Y."/>
            <person name="Zhang H."/>
            <person name="O'Toole P.W."/>
        </authorList>
    </citation>
    <scope>NUCLEOTIDE SEQUENCE [LARGE SCALE GENOMIC DNA]</scope>
    <source>
        <strain evidence="1 2">DSM 20014</strain>
    </source>
</reference>
<gene>
    <name evidence="1" type="ORF">IV67_GL000310</name>
</gene>
<evidence type="ECO:0000313" key="1">
    <source>
        <dbReference type="EMBL" id="KRN76801.1"/>
    </source>
</evidence>
<dbReference type="Proteomes" id="UP000051673">
    <property type="component" value="Unassembled WGS sequence"/>
</dbReference>
<evidence type="ECO:0000313" key="2">
    <source>
        <dbReference type="Proteomes" id="UP000051673"/>
    </source>
</evidence>
<comment type="caution">
    <text evidence="1">The sequence shown here is derived from an EMBL/GenBank/DDBJ whole genome shotgun (WGS) entry which is preliminary data.</text>
</comment>
<dbReference type="EMBL" id="JQCD01000024">
    <property type="protein sequence ID" value="KRN76801.1"/>
    <property type="molecule type" value="Genomic_DNA"/>
</dbReference>
<accession>A0A0R2JHL5</accession>
<dbReference type="AlphaFoldDB" id="A0A0R2JHL5"/>
<dbReference type="STRING" id="1620.IV67_GL000310"/>
<keyword evidence="2" id="KW-1185">Reference proteome</keyword>
<sequence>MLMMLFGVLYARRKARRMFANFNAQINEQMDPYRETFAKANHQQKADGKQVFEGQFEEVRTTKVK</sequence>
<proteinExistence type="predicted"/>
<protein>
    <submittedName>
        <fullName evidence="1">Uncharacterized protein</fullName>
    </submittedName>
</protein>
<name>A0A0R2JHL5_9LACO</name>
<dbReference type="PATRIC" id="fig|1620.3.peg.315"/>